<evidence type="ECO:0000313" key="10">
    <source>
        <dbReference type="Proteomes" id="UP001176961"/>
    </source>
</evidence>
<comment type="similarity">
    <text evidence="2 6">Belongs to the pecanex family.</text>
</comment>
<proteinExistence type="inferred from homology"/>
<dbReference type="Pfam" id="PF05041">
    <property type="entry name" value="Pecanex_C"/>
    <property type="match status" value="1"/>
</dbReference>
<protein>
    <recommendedName>
        <fullName evidence="6">Pecanex-like protein</fullName>
    </recommendedName>
</protein>
<feature type="transmembrane region" description="Helical" evidence="6">
    <location>
        <begin position="66"/>
        <end position="87"/>
    </location>
</feature>
<dbReference type="Proteomes" id="UP001176961">
    <property type="component" value="Unassembled WGS sequence"/>
</dbReference>
<evidence type="ECO:0000313" key="9">
    <source>
        <dbReference type="EMBL" id="CAJ0608662.1"/>
    </source>
</evidence>
<feature type="transmembrane region" description="Helical" evidence="6">
    <location>
        <begin position="516"/>
        <end position="537"/>
    </location>
</feature>
<feature type="compositionally biased region" description="Polar residues" evidence="7">
    <location>
        <begin position="330"/>
        <end position="339"/>
    </location>
</feature>
<feature type="compositionally biased region" description="Polar residues" evidence="7">
    <location>
        <begin position="302"/>
        <end position="313"/>
    </location>
</feature>
<keyword evidence="4 6" id="KW-1133">Transmembrane helix</keyword>
<keyword evidence="10" id="KW-1185">Reference proteome</keyword>
<dbReference type="GO" id="GO:0007029">
    <property type="term" value="P:endoplasmic reticulum organization"/>
    <property type="evidence" value="ECO:0007669"/>
    <property type="project" value="TreeGrafter"/>
</dbReference>
<feature type="transmembrane region" description="Helical" evidence="6">
    <location>
        <begin position="686"/>
        <end position="705"/>
    </location>
</feature>
<evidence type="ECO:0000256" key="1">
    <source>
        <dbReference type="ARBA" id="ARBA00004141"/>
    </source>
</evidence>
<dbReference type="InterPro" id="IPR007735">
    <property type="entry name" value="Pecanex_C"/>
</dbReference>
<organism evidence="9 10">
    <name type="scientific">Cylicocyclus nassatus</name>
    <name type="common">Nematode worm</name>
    <dbReference type="NCBI Taxonomy" id="53992"/>
    <lineage>
        <taxon>Eukaryota</taxon>
        <taxon>Metazoa</taxon>
        <taxon>Ecdysozoa</taxon>
        <taxon>Nematoda</taxon>
        <taxon>Chromadorea</taxon>
        <taxon>Rhabditida</taxon>
        <taxon>Rhabditina</taxon>
        <taxon>Rhabditomorpha</taxon>
        <taxon>Strongyloidea</taxon>
        <taxon>Strongylidae</taxon>
        <taxon>Cylicocyclus</taxon>
    </lineage>
</organism>
<comment type="subcellular location">
    <subcellularLocation>
        <location evidence="1 6">Membrane</location>
        <topology evidence="1 6">Multi-pass membrane protein</topology>
    </subcellularLocation>
</comment>
<feature type="transmembrane region" description="Helical" evidence="6">
    <location>
        <begin position="850"/>
        <end position="868"/>
    </location>
</feature>
<feature type="transmembrane region" description="Helical" evidence="6">
    <location>
        <begin position="406"/>
        <end position="429"/>
    </location>
</feature>
<dbReference type="InterPro" id="IPR039797">
    <property type="entry name" value="Pecanex"/>
</dbReference>
<feature type="region of interest" description="Disordered" evidence="7">
    <location>
        <begin position="296"/>
        <end position="339"/>
    </location>
</feature>
<feature type="transmembrane region" description="Helical" evidence="6">
    <location>
        <begin position="558"/>
        <end position="583"/>
    </location>
</feature>
<evidence type="ECO:0000256" key="7">
    <source>
        <dbReference type="SAM" id="MobiDB-lite"/>
    </source>
</evidence>
<feature type="transmembrane region" description="Helical" evidence="6">
    <location>
        <begin position="43"/>
        <end position="60"/>
    </location>
</feature>
<feature type="region of interest" description="Disordered" evidence="7">
    <location>
        <begin position="195"/>
        <end position="244"/>
    </location>
</feature>
<evidence type="ECO:0000259" key="8">
    <source>
        <dbReference type="Pfam" id="PF05041"/>
    </source>
</evidence>
<dbReference type="PANTHER" id="PTHR12372">
    <property type="entry name" value="PECANEX"/>
    <property type="match status" value="1"/>
</dbReference>
<reference evidence="9" key="1">
    <citation type="submission" date="2023-07" db="EMBL/GenBank/DDBJ databases">
        <authorList>
            <consortium name="CYATHOMIX"/>
        </authorList>
    </citation>
    <scope>NUCLEOTIDE SEQUENCE</scope>
    <source>
        <strain evidence="9">N/A</strain>
    </source>
</reference>
<evidence type="ECO:0000256" key="2">
    <source>
        <dbReference type="ARBA" id="ARBA00010170"/>
    </source>
</evidence>
<dbReference type="PANTHER" id="PTHR12372:SF7">
    <property type="entry name" value="PROTEIN PECANEX"/>
    <property type="match status" value="1"/>
</dbReference>
<keyword evidence="5 6" id="KW-0472">Membrane</keyword>
<name>A0AA36MGS1_CYLNA</name>
<feature type="domain" description="Pecanex C-terminal" evidence="8">
    <location>
        <begin position="1211"/>
        <end position="1433"/>
    </location>
</feature>
<keyword evidence="3 6" id="KW-0812">Transmembrane</keyword>
<evidence type="ECO:0000256" key="3">
    <source>
        <dbReference type="ARBA" id="ARBA00022692"/>
    </source>
</evidence>
<evidence type="ECO:0000256" key="5">
    <source>
        <dbReference type="ARBA" id="ARBA00023136"/>
    </source>
</evidence>
<accession>A0AA36MGS1</accession>
<evidence type="ECO:0000256" key="6">
    <source>
        <dbReference type="RuleBase" id="RU367089"/>
    </source>
</evidence>
<evidence type="ECO:0000256" key="4">
    <source>
        <dbReference type="ARBA" id="ARBA00022989"/>
    </source>
</evidence>
<sequence>MSCFDCFLSITAVKIFFQGVWPSLTGGWYYESSDSTFCNTVHLCLWLLFLVVPLMIGLVTSGTLSLWLSIGYTCFIGILFAILKAIVSHLHVTFDRSEPKASSDLHDTSIELNLDNIEYGNDATDTVELGGVRRSNTDETINHLPRLTDDSDDDTHDEILETQVRVVIVETLNKDSDIPLPVEENHVDITAEIKTSLAELDPSESSSIPERRRNGTKSEQSFDSAILEAKPLQSSPGLTRKDDSIMPESTYISSENESPLQSATTISLTNVEATRQQTESSAIPATPDQTDGLPVEEGGSHIASNQSAASNLVSREGRTRVESAPPACQRNATSSGSNRMASNARFFSEHGLALLPDERNLSSYLGHRLRENINNYRNEISRFKGNGQFKFDRLALSALFDRNSSLWSCAFDVLLACTVSFLAGLVSTAGIYSDIWLFLLAFTVAGAHFSILKSVQPDASSPMHGFNWIAAYSRPLYFCLLAGTVLVLHYFCGGSSTDELARWNASRLCSTSGKMSVLTVHGLFATLLVLLPVAHAMGWLPQANTLVHHVLEQFEMHVFGGTASLGVLSALLQVLKSIIAWAILGGLCHLAYSTNPDDTQTPAFSAFLSAAVAISYLLSRISSNLRLSIILLRATCPSMKRRNNSESTSRLCCASSKEQDEDELDSLDPLPGPLKNAILLQAKHDLLFSVLLFLLTFGLHSTSLFSSARPYFTVVIVSLCIAFGIINHYIYGQLRTHTPLKMIAKPILRSKQYTKYESSDEAEVTNFEIVHVWMLALERNVLYPLMTMAMLTESGWHLPWASIVAPLIGLRLLRGGFSHPQLLYAPLAVAFTLARFDWREGLPFGLYDKIPSAAAFPLALYVCVILYPKCMELYLKLRFIMVYAAPWQYKRANRVFPFLTAPLGLPHSALLCAEMVVSSILSAPLIPFLGSSLFIASYARPVKFWERGYNTRHNDASNTTMAWQVDREVQDDSNLNAVFYEHLTRSLQKSLAGDLQMGRWATSVQPGDYFILTCFNLNCLVHIIEVGNGFITFQLRGLEFRGTFCHQRELEQISVDQTGTGCCCCVPLAKLLSVKDAWNLRWLAWEVVSGKYIIEGYSVTDNALVNVWQVNEYRRLYVTLYVKCIIYYAVNSSKLESWLSNESVSATLEPVASNSQYKDLDNLFCTTIDEDYDIKKMGISRSSFTECYSSWISHCLCKRGQLNANEKLNTDYVTCLCFVLSLLGRRALGAASRNRYSNAAEAFLCGLHALFKGDFRVTCQRDEWVFADIELVRCVILKAVKMALRLHQDHFVAPDELEESESLYNLIVDHESNIFISHEHDPAWRDAIIANTPSLLTLRHIHEESQDDYKIIMLTKMQLNMRVIKLNRECVRSFWAGQQQELIFLRNTNRERESIQNYRQVLRNLINSSADQPIGYPIYVSPLTTSFASTHPQIERIVGPFTVMGIASTIRKAWRALCAHLQSSGSSSEHF</sequence>
<gene>
    <name evidence="9" type="ORF">CYNAS_LOCUS20645</name>
</gene>
<dbReference type="GO" id="GO:0005783">
    <property type="term" value="C:endoplasmic reticulum"/>
    <property type="evidence" value="ECO:0007669"/>
    <property type="project" value="TreeGrafter"/>
</dbReference>
<dbReference type="GO" id="GO:0016020">
    <property type="term" value="C:membrane"/>
    <property type="evidence" value="ECO:0007669"/>
    <property type="project" value="UniProtKB-SubCell"/>
</dbReference>
<dbReference type="EMBL" id="CATQJL010000316">
    <property type="protein sequence ID" value="CAJ0608662.1"/>
    <property type="molecule type" value="Genomic_DNA"/>
</dbReference>
<feature type="transmembrane region" description="Helical" evidence="6">
    <location>
        <begin position="711"/>
        <end position="731"/>
    </location>
</feature>
<feature type="transmembrane region" description="Helical" evidence="6">
    <location>
        <begin position="435"/>
        <end position="455"/>
    </location>
</feature>
<comment type="caution">
    <text evidence="9">The sequence shown here is derived from an EMBL/GenBank/DDBJ whole genome shotgun (WGS) entry which is preliminary data.</text>
</comment>
<feature type="transmembrane region" description="Helical" evidence="6">
    <location>
        <begin position="476"/>
        <end position="496"/>
    </location>
</feature>